<feature type="transmembrane region" description="Helical" evidence="1">
    <location>
        <begin position="198"/>
        <end position="215"/>
    </location>
</feature>
<keyword evidence="1" id="KW-0472">Membrane</keyword>
<protein>
    <submittedName>
        <fullName evidence="2">Uncharacterized protein</fullName>
    </submittedName>
</protein>
<reference evidence="2 3" key="1">
    <citation type="submission" date="2015-12" db="EMBL/GenBank/DDBJ databases">
        <title>Draft genome sequence of Moniliophthora roreri, the causal agent of frosty pod rot of cacao.</title>
        <authorList>
            <person name="Aime M.C."/>
            <person name="Diaz-Valderrama J.R."/>
            <person name="Kijpornyongpan T."/>
            <person name="Phillips-Mora W."/>
        </authorList>
    </citation>
    <scope>NUCLEOTIDE SEQUENCE [LARGE SCALE GENOMIC DNA]</scope>
    <source>
        <strain evidence="2 3">MCA 2952</strain>
    </source>
</reference>
<organism evidence="2 3">
    <name type="scientific">Moniliophthora roreri</name>
    <name type="common">Frosty pod rot fungus</name>
    <name type="synonym">Monilia roreri</name>
    <dbReference type="NCBI Taxonomy" id="221103"/>
    <lineage>
        <taxon>Eukaryota</taxon>
        <taxon>Fungi</taxon>
        <taxon>Dikarya</taxon>
        <taxon>Basidiomycota</taxon>
        <taxon>Agaricomycotina</taxon>
        <taxon>Agaricomycetes</taxon>
        <taxon>Agaricomycetidae</taxon>
        <taxon>Agaricales</taxon>
        <taxon>Marasmiineae</taxon>
        <taxon>Marasmiaceae</taxon>
        <taxon>Moniliophthora</taxon>
    </lineage>
</organism>
<keyword evidence="1" id="KW-0812">Transmembrane</keyword>
<sequence>MVIIDQTMVRVRDAIILFTAFRTGDYGPLNAYFISDVEKTATYSFGLLSNVLLNVVADYILIHRCYLIWSSSKRVALPLIVASVVTNVLGLAGSIMLIIGVRDMAKESNLIIFVNGGNVTFAYNICSAVVNSALTLLTAGRIWWIHREVRAHGIHTTDTLVQSITRIILESGMLYPFFIVAALIVTNTVSINAWSFDVYPLVALSAGVAPTLIMVRAKLGKNVESLQNMVSDIHFMSQPEVGDAATARSRAQVHSIALEFERESEERAERQKEAV</sequence>
<feature type="transmembrane region" description="Helical" evidence="1">
    <location>
        <begin position="173"/>
        <end position="192"/>
    </location>
</feature>
<evidence type="ECO:0000256" key="1">
    <source>
        <dbReference type="SAM" id="Phobius"/>
    </source>
</evidence>
<evidence type="ECO:0000313" key="2">
    <source>
        <dbReference type="EMBL" id="KTB33291.1"/>
    </source>
</evidence>
<comment type="caution">
    <text evidence="2">The sequence shown here is derived from an EMBL/GenBank/DDBJ whole genome shotgun (WGS) entry which is preliminary data.</text>
</comment>
<proteinExistence type="predicted"/>
<keyword evidence="1" id="KW-1133">Transmembrane helix</keyword>
<dbReference type="Proteomes" id="UP000054988">
    <property type="component" value="Unassembled WGS sequence"/>
</dbReference>
<feature type="transmembrane region" description="Helical" evidence="1">
    <location>
        <begin position="75"/>
        <end position="101"/>
    </location>
</feature>
<feature type="transmembrane region" description="Helical" evidence="1">
    <location>
        <begin position="121"/>
        <end position="144"/>
    </location>
</feature>
<dbReference type="AlphaFoldDB" id="A0A0W0FAG0"/>
<accession>A0A0W0FAG0</accession>
<evidence type="ECO:0000313" key="3">
    <source>
        <dbReference type="Proteomes" id="UP000054988"/>
    </source>
</evidence>
<name>A0A0W0FAG0_MONRR</name>
<gene>
    <name evidence="2" type="ORF">WG66_14111</name>
</gene>
<dbReference type="EMBL" id="LATX01002178">
    <property type="protein sequence ID" value="KTB33291.1"/>
    <property type="molecule type" value="Genomic_DNA"/>
</dbReference>